<evidence type="ECO:0000259" key="1">
    <source>
        <dbReference type="Pfam" id="PF08448"/>
    </source>
</evidence>
<gene>
    <name evidence="3" type="ORF">L1994_08645</name>
</gene>
<dbReference type="SUPFAM" id="SSF55785">
    <property type="entry name" value="PYP-like sensor domain (PAS domain)"/>
    <property type="match status" value="1"/>
</dbReference>
<dbReference type="KEGG" id="manq:L1994_08645"/>
<feature type="domain" description="PAS" evidence="2">
    <location>
        <begin position="93"/>
        <end position="169"/>
    </location>
</feature>
<proteinExistence type="predicted"/>
<dbReference type="EMBL" id="CP091092">
    <property type="protein sequence ID" value="WFN36210.1"/>
    <property type="molecule type" value="Genomic_DNA"/>
</dbReference>
<evidence type="ECO:0000259" key="2">
    <source>
        <dbReference type="Pfam" id="PF13426"/>
    </source>
</evidence>
<name>A0AAF0FLS0_9EURY</name>
<organism evidence="3 4">
    <name type="scientific">Methanomicrobium antiquum</name>
    <dbReference type="NCBI Taxonomy" id="487686"/>
    <lineage>
        <taxon>Archaea</taxon>
        <taxon>Methanobacteriati</taxon>
        <taxon>Methanobacteriota</taxon>
        <taxon>Stenosarchaea group</taxon>
        <taxon>Methanomicrobia</taxon>
        <taxon>Methanomicrobiales</taxon>
        <taxon>Methanomicrobiaceae</taxon>
        <taxon>Methanomicrobium</taxon>
    </lineage>
</organism>
<dbReference type="Pfam" id="PF13426">
    <property type="entry name" value="PAS_9"/>
    <property type="match status" value="1"/>
</dbReference>
<dbReference type="AlphaFoldDB" id="A0AAF0FLS0"/>
<keyword evidence="4" id="KW-1185">Reference proteome</keyword>
<reference evidence="3" key="1">
    <citation type="submission" date="2022-01" db="EMBL/GenBank/DDBJ databases">
        <title>Complete genome of Methanomicrobium antiquum DSM 21220.</title>
        <authorList>
            <person name="Chen S.-C."/>
            <person name="You Y.-T."/>
            <person name="Zhou Y.-Z."/>
            <person name="Lai M.-C."/>
        </authorList>
    </citation>
    <scope>NUCLEOTIDE SEQUENCE</scope>
    <source>
        <strain evidence="3">DSM 21220</strain>
    </source>
</reference>
<dbReference type="RefSeq" id="WP_278099048.1">
    <property type="nucleotide sequence ID" value="NZ_CP091092.1"/>
</dbReference>
<accession>A0AAF0FLS0</accession>
<dbReference type="InterPro" id="IPR013656">
    <property type="entry name" value="PAS_4"/>
</dbReference>
<dbReference type="InterPro" id="IPR000014">
    <property type="entry name" value="PAS"/>
</dbReference>
<evidence type="ECO:0000313" key="4">
    <source>
        <dbReference type="Proteomes" id="UP001218895"/>
    </source>
</evidence>
<dbReference type="Proteomes" id="UP001218895">
    <property type="component" value="Chromosome"/>
</dbReference>
<sequence length="414" mass="46708">MNKRDLYECTCSPSVDEGIKQAVSDLCFMLNNPGKEIPSAEYIFDSGSKKSDESGRNNISADDMPAEYCPYGDCDVISRSMSCLFSVSSEMVFAVSYPDGKIFYANPVAIKNIEKKNSDVFKNKISDIFSIKGPDGIVLMGDDTKLNVFLEVEGCYELIELTANGVKFGDCSFILVYGRNISAAEKMRRLIHESEVQYRSTINSIPDGVVVVNKEMEIVIYNQFFADIVSEIYFDDEITGKKLGDVAPFLPGRLGLEYRYVFTSGESLDTTIKHRINGKLTYYEVIKTPIFDNGEVIQVVTIFRDRTKNFHLEELKKEAFFQIEKNMEQFAILNDHVRNPLQAIIGLADLHGGDLGNKIISQAHEIDEIVTKLDAGWIESDKVREMLSRHYGITVKRRPHVQSPIGMMKTHEIS</sequence>
<protein>
    <submittedName>
        <fullName evidence="3">PAS domain-containing protein</fullName>
    </submittedName>
</protein>
<dbReference type="Gene3D" id="3.30.450.20">
    <property type="entry name" value="PAS domain"/>
    <property type="match status" value="1"/>
</dbReference>
<dbReference type="NCBIfam" id="TIGR00229">
    <property type="entry name" value="sensory_box"/>
    <property type="match status" value="1"/>
</dbReference>
<evidence type="ECO:0000313" key="3">
    <source>
        <dbReference type="EMBL" id="WFN36210.1"/>
    </source>
</evidence>
<dbReference type="GeneID" id="79950461"/>
<feature type="domain" description="PAS fold-4" evidence="1">
    <location>
        <begin position="203"/>
        <end position="307"/>
    </location>
</feature>
<dbReference type="InterPro" id="IPR035965">
    <property type="entry name" value="PAS-like_dom_sf"/>
</dbReference>
<dbReference type="Pfam" id="PF08448">
    <property type="entry name" value="PAS_4"/>
    <property type="match status" value="1"/>
</dbReference>